<feature type="region of interest" description="Disordered" evidence="6">
    <location>
        <begin position="70"/>
        <end position="118"/>
    </location>
</feature>
<dbReference type="SMART" id="SM00066">
    <property type="entry name" value="GAL4"/>
    <property type="match status" value="1"/>
</dbReference>
<evidence type="ECO:0000313" key="9">
    <source>
        <dbReference type="Proteomes" id="UP000011761"/>
    </source>
</evidence>
<dbReference type="CDD" id="cd12148">
    <property type="entry name" value="fungal_TF_MHR"/>
    <property type="match status" value="1"/>
</dbReference>
<evidence type="ECO:0000259" key="7">
    <source>
        <dbReference type="PROSITE" id="PS50048"/>
    </source>
</evidence>
<feature type="compositionally biased region" description="Low complexity" evidence="6">
    <location>
        <begin position="88"/>
        <end position="101"/>
    </location>
</feature>
<dbReference type="eggNOG" id="ENOG502SH5J">
    <property type="taxonomic scope" value="Eukaryota"/>
</dbReference>
<evidence type="ECO:0000256" key="5">
    <source>
        <dbReference type="ARBA" id="ARBA00023242"/>
    </source>
</evidence>
<dbReference type="PANTHER" id="PTHR31845:SF39">
    <property type="entry name" value="TRANSCRIPTION FACTOR PBCR-RELATED"/>
    <property type="match status" value="1"/>
</dbReference>
<dbReference type="Proteomes" id="UP000011761">
    <property type="component" value="Unassembled WGS sequence"/>
</dbReference>
<keyword evidence="3" id="KW-0238">DNA-binding</keyword>
<evidence type="ECO:0000256" key="3">
    <source>
        <dbReference type="ARBA" id="ARBA00023125"/>
    </source>
</evidence>
<dbReference type="GO" id="GO:0000981">
    <property type="term" value="F:DNA-binding transcription factor activity, RNA polymerase II-specific"/>
    <property type="evidence" value="ECO:0007669"/>
    <property type="project" value="InterPro"/>
</dbReference>
<dbReference type="OMA" id="HFFYCRI"/>
<keyword evidence="2" id="KW-0805">Transcription regulation</keyword>
<dbReference type="Pfam" id="PF00172">
    <property type="entry name" value="Zn_clus"/>
    <property type="match status" value="1"/>
</dbReference>
<dbReference type="InterPro" id="IPR051089">
    <property type="entry name" value="prtT"/>
</dbReference>
<comment type="subcellular location">
    <subcellularLocation>
        <location evidence="1">Nucleus</location>
    </subcellularLocation>
</comment>
<dbReference type="HOGENOM" id="CLU_006524_0_2_1"/>
<gene>
    <name evidence="8" type="ORF">BAUCODRAFT_400846</name>
</gene>
<dbReference type="GO" id="GO:0005634">
    <property type="term" value="C:nucleus"/>
    <property type="evidence" value="ECO:0007669"/>
    <property type="project" value="UniProtKB-SubCell"/>
</dbReference>
<dbReference type="Gene3D" id="4.10.240.10">
    <property type="entry name" value="Zn(2)-C6 fungal-type DNA-binding domain"/>
    <property type="match status" value="1"/>
</dbReference>
<dbReference type="RefSeq" id="XP_007674258.1">
    <property type="nucleotide sequence ID" value="XM_007676068.1"/>
</dbReference>
<dbReference type="GO" id="GO:0008270">
    <property type="term" value="F:zinc ion binding"/>
    <property type="evidence" value="ECO:0007669"/>
    <property type="project" value="InterPro"/>
</dbReference>
<dbReference type="SUPFAM" id="SSF57701">
    <property type="entry name" value="Zn2/Cys6 DNA-binding domain"/>
    <property type="match status" value="1"/>
</dbReference>
<dbReference type="OrthoDB" id="3365636at2759"/>
<evidence type="ECO:0000256" key="1">
    <source>
        <dbReference type="ARBA" id="ARBA00004123"/>
    </source>
</evidence>
<dbReference type="InterPro" id="IPR036864">
    <property type="entry name" value="Zn2-C6_fun-type_DNA-bd_sf"/>
</dbReference>
<organism evidence="8 9">
    <name type="scientific">Baudoinia panamericana (strain UAMH 10762)</name>
    <name type="common">Angels' share fungus</name>
    <name type="synonym">Baudoinia compniacensis (strain UAMH 10762)</name>
    <dbReference type="NCBI Taxonomy" id="717646"/>
    <lineage>
        <taxon>Eukaryota</taxon>
        <taxon>Fungi</taxon>
        <taxon>Dikarya</taxon>
        <taxon>Ascomycota</taxon>
        <taxon>Pezizomycotina</taxon>
        <taxon>Dothideomycetes</taxon>
        <taxon>Dothideomycetidae</taxon>
        <taxon>Mycosphaerellales</taxon>
        <taxon>Teratosphaeriaceae</taxon>
        <taxon>Baudoinia</taxon>
    </lineage>
</organism>
<dbReference type="AlphaFoldDB" id="M2NIZ2"/>
<dbReference type="GeneID" id="19113945"/>
<dbReference type="PROSITE" id="PS50048">
    <property type="entry name" value="ZN2_CY6_FUNGAL_2"/>
    <property type="match status" value="1"/>
</dbReference>
<accession>M2NIZ2</accession>
<evidence type="ECO:0000313" key="8">
    <source>
        <dbReference type="EMBL" id="EMC99364.1"/>
    </source>
</evidence>
<reference evidence="8 9" key="1">
    <citation type="journal article" date="2012" name="PLoS Pathog.">
        <title>Diverse lifestyles and strategies of plant pathogenesis encoded in the genomes of eighteen Dothideomycetes fungi.</title>
        <authorList>
            <person name="Ohm R.A."/>
            <person name="Feau N."/>
            <person name="Henrissat B."/>
            <person name="Schoch C.L."/>
            <person name="Horwitz B.A."/>
            <person name="Barry K.W."/>
            <person name="Condon B.J."/>
            <person name="Copeland A.C."/>
            <person name="Dhillon B."/>
            <person name="Glaser F."/>
            <person name="Hesse C.N."/>
            <person name="Kosti I."/>
            <person name="LaButti K."/>
            <person name="Lindquist E.A."/>
            <person name="Lucas S."/>
            <person name="Salamov A.A."/>
            <person name="Bradshaw R.E."/>
            <person name="Ciuffetti L."/>
            <person name="Hamelin R.C."/>
            <person name="Kema G.H.J."/>
            <person name="Lawrence C."/>
            <person name="Scott J.A."/>
            <person name="Spatafora J.W."/>
            <person name="Turgeon B.G."/>
            <person name="de Wit P.J.G.M."/>
            <person name="Zhong S."/>
            <person name="Goodwin S.B."/>
            <person name="Grigoriev I.V."/>
        </authorList>
    </citation>
    <scope>NUCLEOTIDE SEQUENCE [LARGE SCALE GENOMIC DNA]</scope>
    <source>
        <strain evidence="8 9">UAMH 10762</strain>
    </source>
</reference>
<proteinExistence type="predicted"/>
<keyword evidence="9" id="KW-1185">Reference proteome</keyword>
<evidence type="ECO:0000256" key="2">
    <source>
        <dbReference type="ARBA" id="ARBA00023015"/>
    </source>
</evidence>
<dbReference type="KEGG" id="bcom:BAUCODRAFT_400846"/>
<evidence type="ECO:0000256" key="6">
    <source>
        <dbReference type="SAM" id="MobiDB-lite"/>
    </source>
</evidence>
<feature type="domain" description="Zn(2)-C6 fungal-type" evidence="7">
    <location>
        <begin position="12"/>
        <end position="46"/>
    </location>
</feature>
<dbReference type="PANTHER" id="PTHR31845">
    <property type="entry name" value="FINGER DOMAIN PROTEIN, PUTATIVE-RELATED"/>
    <property type="match status" value="1"/>
</dbReference>
<dbReference type="EMBL" id="KB445552">
    <property type="protein sequence ID" value="EMC99364.1"/>
    <property type="molecule type" value="Genomic_DNA"/>
</dbReference>
<evidence type="ECO:0000256" key="4">
    <source>
        <dbReference type="ARBA" id="ARBA00023163"/>
    </source>
</evidence>
<name>M2NIZ2_BAUPA</name>
<keyword evidence="4" id="KW-0804">Transcription</keyword>
<sequence>MSAMATSKRARACDACHAIKIKCELGSSGGQPPCERCIRLRKDCIITPPKRQKDRVAELEAQVQALTRLLEAQGLSSTSPDDDEGSGSEEAAPQSGPSSASSKKRRRDGNDLDTATEDLSSLSRASFDNTTAADLDRIVPPHVQARILRKYRQDMVPQLPLVPLSDDDTLDKLRSERPLLLQAITFAACPGVLSAEDQNKVALLLLSDDTKAKIEASEKSLELVQALQISTIWYWVPKHHKHIAAYEVVEVIGEAAITLGLSGPNCAPQPGSHTKDEDIRSIDAWRAWVACYMLWANVTFYLRRPNSMPWSKYHDDCLALLEYSPLNAMGDRLLCQHVRGERLCDTIAAELQFYDMTSFRDVSESSTQLAMRNLQNKITDWQAQIPTFLRGPALTFWHRVATMYLHEPVLHTPTNKPSFTAPFVAERLSVTDFPAPNICSQHITSTHALAAACHGLLDTFCSLDTNTHVTSPGLMYTGRILYATYVLMKLYIAATAPGNTYGAVISPADIQVEHYLSKLIAVASMLRQADSRAAPAVMLASMARLYEWLSNYNVTIYGDATNPDQTSDANGAAPALDGFTDFDWDDPILKGMAADASYEALFSTETVPAWLQPPSFTGSTT</sequence>
<dbReference type="PROSITE" id="PS00463">
    <property type="entry name" value="ZN2_CY6_FUNGAL_1"/>
    <property type="match status" value="1"/>
</dbReference>
<keyword evidence="5" id="KW-0539">Nucleus</keyword>
<protein>
    <recommendedName>
        <fullName evidence="7">Zn(2)-C6 fungal-type domain-containing protein</fullName>
    </recommendedName>
</protein>
<dbReference type="InterPro" id="IPR001138">
    <property type="entry name" value="Zn2Cys6_DnaBD"/>
</dbReference>
<dbReference type="CDD" id="cd00067">
    <property type="entry name" value="GAL4"/>
    <property type="match status" value="1"/>
</dbReference>
<dbReference type="GO" id="GO:0000976">
    <property type="term" value="F:transcription cis-regulatory region binding"/>
    <property type="evidence" value="ECO:0007669"/>
    <property type="project" value="TreeGrafter"/>
</dbReference>